<keyword evidence="1" id="KW-1133">Transmembrane helix</keyword>
<keyword evidence="3" id="KW-1185">Reference proteome</keyword>
<accession>A0ABV5WC11</accession>
<dbReference type="InterPro" id="IPR014231">
    <property type="entry name" value="Spore_YpjB"/>
</dbReference>
<reference evidence="2 3" key="1">
    <citation type="submission" date="2024-09" db="EMBL/GenBank/DDBJ databases">
        <authorList>
            <person name="Sun Q."/>
            <person name="Mori K."/>
        </authorList>
    </citation>
    <scope>NUCLEOTIDE SEQUENCE [LARGE SCALE GENOMIC DNA]</scope>
    <source>
        <strain evidence="2 3">JCM 11201</strain>
    </source>
</reference>
<dbReference type="RefSeq" id="WP_129728148.1">
    <property type="nucleotide sequence ID" value="NZ_JBHMAF010000017.1"/>
</dbReference>
<keyword evidence="1" id="KW-0812">Transmembrane</keyword>
<evidence type="ECO:0000256" key="1">
    <source>
        <dbReference type="SAM" id="Phobius"/>
    </source>
</evidence>
<evidence type="ECO:0000313" key="3">
    <source>
        <dbReference type="Proteomes" id="UP001589609"/>
    </source>
</evidence>
<organism evidence="2 3">
    <name type="scientific">Ectobacillus funiculus</name>
    <dbReference type="NCBI Taxonomy" id="137993"/>
    <lineage>
        <taxon>Bacteria</taxon>
        <taxon>Bacillati</taxon>
        <taxon>Bacillota</taxon>
        <taxon>Bacilli</taxon>
        <taxon>Bacillales</taxon>
        <taxon>Bacillaceae</taxon>
        <taxon>Ectobacillus</taxon>
    </lineage>
</organism>
<dbReference type="Proteomes" id="UP001589609">
    <property type="component" value="Unassembled WGS sequence"/>
</dbReference>
<dbReference type="Pfam" id="PF09577">
    <property type="entry name" value="Spore_YpjB"/>
    <property type="match status" value="1"/>
</dbReference>
<feature type="transmembrane region" description="Helical" evidence="1">
    <location>
        <begin position="221"/>
        <end position="241"/>
    </location>
</feature>
<gene>
    <name evidence="2" type="primary">ypjB</name>
    <name evidence="2" type="ORF">ACFFMS_03985</name>
</gene>
<comment type="caution">
    <text evidence="2">The sequence shown here is derived from an EMBL/GenBank/DDBJ whole genome shotgun (WGS) entry which is preliminary data.</text>
</comment>
<name>A0ABV5WC11_9BACI</name>
<protein>
    <submittedName>
        <fullName evidence="2">Sporulation protein YpjB</fullName>
    </submittedName>
</protein>
<keyword evidence="1" id="KW-0472">Membrane</keyword>
<dbReference type="NCBIfam" id="TIGR02878">
    <property type="entry name" value="spore_ypjB"/>
    <property type="match status" value="1"/>
</dbReference>
<evidence type="ECO:0000313" key="2">
    <source>
        <dbReference type="EMBL" id="MFB9757701.1"/>
    </source>
</evidence>
<proteinExistence type="predicted"/>
<dbReference type="EMBL" id="JBHMAF010000017">
    <property type="protein sequence ID" value="MFB9757701.1"/>
    <property type="molecule type" value="Genomic_DNA"/>
</dbReference>
<sequence>MKKIIAFLIAVFLLVAPTRIYAADWSELNRLLDESLQLVKQEEYTKAERILTYFSTEFADLNKKEDFSAEHTRVISIAYDKAVQAMREETMSQKEKEDDVTALRLVVDAESSQFQPLWLSRENTIMSAFSQMETAVQKQDDEQFQRTLNTFLYEFDIIYPSLVVDLPKEEIERLNAHLSYLDEFRNVMAKNESGQKQMQVIRQDLETVFQSPNKDEATPSLIWVMISTGSIIIFTLTYVAWRKYKGEQEKRKNRMKSKNR</sequence>